<proteinExistence type="predicted"/>
<dbReference type="PROSITE" id="PS00107">
    <property type="entry name" value="PROTEIN_KINASE_ATP"/>
    <property type="match status" value="1"/>
</dbReference>
<dbReference type="SUPFAM" id="SSF56112">
    <property type="entry name" value="Protein kinase-like (PK-like)"/>
    <property type="match status" value="1"/>
</dbReference>
<dbReference type="InterPro" id="IPR011009">
    <property type="entry name" value="Kinase-like_dom_sf"/>
</dbReference>
<sequence length="299" mass="32852">MAPKKAAYKRAPRLPAGMLISNETVSTAKDVFELDHVIGSGGFGDIYACTKVGCSTIPLAVKIEPWDNGPLYTEMHMMIRLSSKADREAFLQQKKISSINIPFLEGFGKFKHESQSFRFLVLPRYDMDLEKLMLLCPGKILPLTTCLNIGIQASVIFLFFKELEKLKAEQEPDYEKLRNILRDGIKAVNGKEGCLGLSDILQKAETQKRPSEDGGSADVPPPVKKRRAAGGRKNAPAAEASGKKKLSGRGLWSYTSAEFTVSRAYRSALFRTARGMAALSDVESDLSDLDDSDGDPTVK</sequence>
<feature type="non-terminal residue" evidence="1">
    <location>
        <position position="1"/>
    </location>
</feature>
<dbReference type="Gene3D" id="1.10.510.10">
    <property type="entry name" value="Transferase(Phosphotransferase) domain 1"/>
    <property type="match status" value="1"/>
</dbReference>
<gene>
    <name evidence="1" type="ORF">CTOB1V02_LOCUS11441</name>
</gene>
<accession>A0A7R8ZTB0</accession>
<protein>
    <submittedName>
        <fullName evidence="1">Uncharacterized protein</fullName>
    </submittedName>
</protein>
<dbReference type="InterPro" id="IPR017441">
    <property type="entry name" value="Protein_kinase_ATP_BS"/>
</dbReference>
<evidence type="ECO:0000313" key="1">
    <source>
        <dbReference type="EMBL" id="CAD7233620.1"/>
    </source>
</evidence>
<reference evidence="1" key="1">
    <citation type="submission" date="2020-11" db="EMBL/GenBank/DDBJ databases">
        <authorList>
            <person name="Tran Van P."/>
        </authorList>
    </citation>
    <scope>NUCLEOTIDE SEQUENCE</scope>
</reference>
<dbReference type="EMBL" id="OB666626">
    <property type="protein sequence ID" value="CAD7233620.1"/>
    <property type="molecule type" value="Genomic_DNA"/>
</dbReference>
<name>A0A7R8ZTB0_9CRUS</name>
<dbReference type="OrthoDB" id="2687620at2759"/>
<dbReference type="GO" id="GO:0005524">
    <property type="term" value="F:ATP binding"/>
    <property type="evidence" value="ECO:0007669"/>
    <property type="project" value="UniProtKB-UniRule"/>
</dbReference>
<organism evidence="1">
    <name type="scientific">Cyprideis torosa</name>
    <dbReference type="NCBI Taxonomy" id="163714"/>
    <lineage>
        <taxon>Eukaryota</taxon>
        <taxon>Metazoa</taxon>
        <taxon>Ecdysozoa</taxon>
        <taxon>Arthropoda</taxon>
        <taxon>Crustacea</taxon>
        <taxon>Oligostraca</taxon>
        <taxon>Ostracoda</taxon>
        <taxon>Podocopa</taxon>
        <taxon>Podocopida</taxon>
        <taxon>Cytherocopina</taxon>
        <taxon>Cytheroidea</taxon>
        <taxon>Cytherideidae</taxon>
        <taxon>Cyprideis</taxon>
    </lineage>
</organism>
<dbReference type="AlphaFoldDB" id="A0A7R8ZTB0"/>